<dbReference type="AlphaFoldDB" id="A0AAW1MXF8"/>
<organism evidence="1 2">
    <name type="scientific">Popillia japonica</name>
    <name type="common">Japanese beetle</name>
    <dbReference type="NCBI Taxonomy" id="7064"/>
    <lineage>
        <taxon>Eukaryota</taxon>
        <taxon>Metazoa</taxon>
        <taxon>Ecdysozoa</taxon>
        <taxon>Arthropoda</taxon>
        <taxon>Hexapoda</taxon>
        <taxon>Insecta</taxon>
        <taxon>Pterygota</taxon>
        <taxon>Neoptera</taxon>
        <taxon>Endopterygota</taxon>
        <taxon>Coleoptera</taxon>
        <taxon>Polyphaga</taxon>
        <taxon>Scarabaeiformia</taxon>
        <taxon>Scarabaeidae</taxon>
        <taxon>Rutelinae</taxon>
        <taxon>Popillia</taxon>
    </lineage>
</organism>
<keyword evidence="2" id="KW-1185">Reference proteome</keyword>
<dbReference type="EMBL" id="JASPKY010000019">
    <property type="protein sequence ID" value="KAK9752508.1"/>
    <property type="molecule type" value="Genomic_DNA"/>
</dbReference>
<reference evidence="1 2" key="1">
    <citation type="journal article" date="2024" name="BMC Genomics">
        <title>De novo assembly and annotation of Popillia japonica's genome with initial clues to its potential as an invasive pest.</title>
        <authorList>
            <person name="Cucini C."/>
            <person name="Boschi S."/>
            <person name="Funari R."/>
            <person name="Cardaioli E."/>
            <person name="Iannotti N."/>
            <person name="Marturano G."/>
            <person name="Paoli F."/>
            <person name="Bruttini M."/>
            <person name="Carapelli A."/>
            <person name="Frati F."/>
            <person name="Nardi F."/>
        </authorList>
    </citation>
    <scope>NUCLEOTIDE SEQUENCE [LARGE SCALE GENOMIC DNA]</scope>
    <source>
        <strain evidence="1">DMR45628</strain>
    </source>
</reference>
<dbReference type="Proteomes" id="UP001458880">
    <property type="component" value="Unassembled WGS sequence"/>
</dbReference>
<evidence type="ECO:0000313" key="2">
    <source>
        <dbReference type="Proteomes" id="UP001458880"/>
    </source>
</evidence>
<comment type="caution">
    <text evidence="1">The sequence shown here is derived from an EMBL/GenBank/DDBJ whole genome shotgun (WGS) entry which is preliminary data.</text>
</comment>
<evidence type="ECO:0000313" key="1">
    <source>
        <dbReference type="EMBL" id="KAK9752508.1"/>
    </source>
</evidence>
<accession>A0AAW1MXF8</accession>
<proteinExistence type="predicted"/>
<protein>
    <submittedName>
        <fullName evidence="1">Uncharacterized protein</fullName>
    </submittedName>
</protein>
<name>A0AAW1MXF8_POPJA</name>
<gene>
    <name evidence="1" type="ORF">QE152_g4145</name>
</gene>
<sequence length="200" mass="22185">MPKYYNKEVIETSSTANSSDVTNLALSSTDDSRIVDNLGDNDTLQINLNDNSSSDFKEEIMGFSENSTTEDDGCVINHDSRIDGAWRKVLKTWKLKTKGPPRKDLFPSLLNSTLSKIAATNPVNIQSGFEAIGLDPKDRQKVLKKLPTLTNDGANLNAFASESLESLFKEKRFGKDNQYKRGQRKKINADLGKALKANIL</sequence>